<dbReference type="EMBL" id="LUTY01000564">
    <property type="protein sequence ID" value="OAD23085.1"/>
    <property type="molecule type" value="Genomic_DNA"/>
</dbReference>
<dbReference type="AlphaFoldDB" id="A0A176S504"/>
<protein>
    <submittedName>
        <fullName evidence="1">Secreted protein</fullName>
    </submittedName>
</protein>
<organism evidence="1 2">
    <name type="scientific">Candidatus Thiomargarita nelsonii</name>
    <dbReference type="NCBI Taxonomy" id="1003181"/>
    <lineage>
        <taxon>Bacteria</taxon>
        <taxon>Pseudomonadati</taxon>
        <taxon>Pseudomonadota</taxon>
        <taxon>Gammaproteobacteria</taxon>
        <taxon>Thiotrichales</taxon>
        <taxon>Thiotrichaceae</taxon>
        <taxon>Thiomargarita</taxon>
    </lineage>
</organism>
<feature type="non-terminal residue" evidence="1">
    <location>
        <position position="69"/>
    </location>
</feature>
<reference evidence="1 2" key="1">
    <citation type="submission" date="2016-05" db="EMBL/GenBank/DDBJ databases">
        <title>Single-cell genome of chain-forming Candidatus Thiomargarita nelsonii and comparison to other large sulfur-oxidizing bacteria.</title>
        <authorList>
            <person name="Winkel M."/>
            <person name="Salman V."/>
            <person name="Woyke T."/>
            <person name="Schulz-Vogt H."/>
            <person name="Richter M."/>
            <person name="Flood B."/>
            <person name="Bailey J."/>
            <person name="Amann R."/>
            <person name="Mussmann M."/>
        </authorList>
    </citation>
    <scope>NUCLEOTIDE SEQUENCE [LARGE SCALE GENOMIC DNA]</scope>
    <source>
        <strain evidence="1 2">THI036</strain>
    </source>
</reference>
<accession>A0A176S504</accession>
<comment type="caution">
    <text evidence="1">The sequence shown here is derived from an EMBL/GenBank/DDBJ whole genome shotgun (WGS) entry which is preliminary data.</text>
</comment>
<sequence>MEPIMLKILIVKVIVFVVVLSAPPVVADVISNLKVDLTATQTGDNTALAINRGGAHNQVEASAGGLMID</sequence>
<proteinExistence type="predicted"/>
<evidence type="ECO:0000313" key="1">
    <source>
        <dbReference type="EMBL" id="OAD23085.1"/>
    </source>
</evidence>
<keyword evidence="2" id="KW-1185">Reference proteome</keyword>
<evidence type="ECO:0000313" key="2">
    <source>
        <dbReference type="Proteomes" id="UP000076962"/>
    </source>
</evidence>
<dbReference type="Proteomes" id="UP000076962">
    <property type="component" value="Unassembled WGS sequence"/>
</dbReference>
<name>A0A176S504_9GAMM</name>
<gene>
    <name evidence="1" type="ORF">THIOM_001088</name>
</gene>